<dbReference type="EMBL" id="JAJFAZ020000002">
    <property type="protein sequence ID" value="KAI5347409.1"/>
    <property type="molecule type" value="Genomic_DNA"/>
</dbReference>
<dbReference type="AlphaFoldDB" id="A0AAD4ZIU8"/>
<evidence type="ECO:0000313" key="3">
    <source>
        <dbReference type="Proteomes" id="UP001054821"/>
    </source>
</evidence>
<keyword evidence="1" id="KW-0812">Transmembrane</keyword>
<comment type="caution">
    <text evidence="2">The sequence shown here is derived from an EMBL/GenBank/DDBJ whole genome shotgun (WGS) entry which is preliminary data.</text>
</comment>
<gene>
    <name evidence="2" type="ORF">L3X38_015288</name>
</gene>
<proteinExistence type="predicted"/>
<protein>
    <submittedName>
        <fullName evidence="2">Uncharacterized protein</fullName>
    </submittedName>
</protein>
<evidence type="ECO:0000256" key="1">
    <source>
        <dbReference type="SAM" id="Phobius"/>
    </source>
</evidence>
<dbReference type="Proteomes" id="UP001054821">
    <property type="component" value="Chromosome 2"/>
</dbReference>
<sequence length="170" mass="19545">MATPFIFLAKKEIKLVWSDQCEEGYIKHKDKPTTACFQYFRRLVGTWCAIVLFAIRIGVPLIRYGRVNAYASRQLKKPGSKHPIHVMNCRSSVCLRNWRWRRLRAPLATGPVALEPPLSPLPFSTGPPPASDLCWPETAKERRELIKNHRNFKATIFVDPGMDLEPLELF</sequence>
<reference evidence="2 3" key="1">
    <citation type="journal article" date="2022" name="G3 (Bethesda)">
        <title>Whole-genome sequence and methylome profiling of the almond [Prunus dulcis (Mill.) D.A. Webb] cultivar 'Nonpareil'.</title>
        <authorList>
            <person name="D'Amico-Willman K.M."/>
            <person name="Ouma W.Z."/>
            <person name="Meulia T."/>
            <person name="Sideli G.M."/>
            <person name="Gradziel T.M."/>
            <person name="Fresnedo-Ramirez J."/>
        </authorList>
    </citation>
    <scope>NUCLEOTIDE SEQUENCE [LARGE SCALE GENOMIC DNA]</scope>
    <source>
        <strain evidence="2">Clone GOH B32 T37-40</strain>
    </source>
</reference>
<name>A0AAD4ZIU8_PRUDU</name>
<keyword evidence="1" id="KW-0472">Membrane</keyword>
<feature type="transmembrane region" description="Helical" evidence="1">
    <location>
        <begin position="39"/>
        <end position="59"/>
    </location>
</feature>
<accession>A0AAD4ZIU8</accession>
<organism evidence="2 3">
    <name type="scientific">Prunus dulcis</name>
    <name type="common">Almond</name>
    <name type="synonym">Amygdalus dulcis</name>
    <dbReference type="NCBI Taxonomy" id="3755"/>
    <lineage>
        <taxon>Eukaryota</taxon>
        <taxon>Viridiplantae</taxon>
        <taxon>Streptophyta</taxon>
        <taxon>Embryophyta</taxon>
        <taxon>Tracheophyta</taxon>
        <taxon>Spermatophyta</taxon>
        <taxon>Magnoliopsida</taxon>
        <taxon>eudicotyledons</taxon>
        <taxon>Gunneridae</taxon>
        <taxon>Pentapetalae</taxon>
        <taxon>rosids</taxon>
        <taxon>fabids</taxon>
        <taxon>Rosales</taxon>
        <taxon>Rosaceae</taxon>
        <taxon>Amygdaloideae</taxon>
        <taxon>Amygdaleae</taxon>
        <taxon>Prunus</taxon>
    </lineage>
</organism>
<keyword evidence="3" id="KW-1185">Reference proteome</keyword>
<keyword evidence="1" id="KW-1133">Transmembrane helix</keyword>
<evidence type="ECO:0000313" key="2">
    <source>
        <dbReference type="EMBL" id="KAI5347409.1"/>
    </source>
</evidence>